<dbReference type="Gene3D" id="3.40.50.2000">
    <property type="entry name" value="Glycogen Phosphorylase B"/>
    <property type="match status" value="2"/>
</dbReference>
<dbReference type="RefSeq" id="WP_101652410.1">
    <property type="nucleotide sequence ID" value="NZ_PGVE01000107.1"/>
</dbReference>
<organism evidence="3 4">
    <name type="scientific">Neobacillus cucumis</name>
    <dbReference type="NCBI Taxonomy" id="1740721"/>
    <lineage>
        <taxon>Bacteria</taxon>
        <taxon>Bacillati</taxon>
        <taxon>Bacillota</taxon>
        <taxon>Bacilli</taxon>
        <taxon>Bacillales</taxon>
        <taxon>Bacillaceae</taxon>
        <taxon>Neobacillus</taxon>
    </lineage>
</organism>
<evidence type="ECO:0000313" key="4">
    <source>
        <dbReference type="Proteomes" id="UP000234950"/>
    </source>
</evidence>
<evidence type="ECO:0000313" key="3">
    <source>
        <dbReference type="EMBL" id="PLS01119.1"/>
    </source>
</evidence>
<dbReference type="EMBL" id="PGVE01000107">
    <property type="protein sequence ID" value="PLS01119.1"/>
    <property type="molecule type" value="Genomic_DNA"/>
</dbReference>
<dbReference type="OrthoDB" id="9787617at2"/>
<gene>
    <name evidence="3" type="ORF">CVD27_27445</name>
</gene>
<evidence type="ECO:0000259" key="1">
    <source>
        <dbReference type="Pfam" id="PF00534"/>
    </source>
</evidence>
<protein>
    <recommendedName>
        <fullName evidence="5">Glycosyltransferase</fullName>
    </recommendedName>
</protein>
<dbReference type="Proteomes" id="UP000234950">
    <property type="component" value="Unassembled WGS sequence"/>
</dbReference>
<dbReference type="AlphaFoldDB" id="A0A2N5H6J6"/>
<dbReference type="PANTHER" id="PTHR12526:SF630">
    <property type="entry name" value="GLYCOSYLTRANSFERASE"/>
    <property type="match status" value="1"/>
</dbReference>
<evidence type="ECO:0008006" key="5">
    <source>
        <dbReference type="Google" id="ProtNLM"/>
    </source>
</evidence>
<evidence type="ECO:0000259" key="2">
    <source>
        <dbReference type="Pfam" id="PF13439"/>
    </source>
</evidence>
<name>A0A2N5H6J6_9BACI</name>
<dbReference type="InterPro" id="IPR001296">
    <property type="entry name" value="Glyco_trans_1"/>
</dbReference>
<accession>A0A2N5H6J6</accession>
<reference evidence="3 4" key="1">
    <citation type="submission" date="2017-11" db="EMBL/GenBank/DDBJ databases">
        <title>Comparitive Functional Genomics of Dry Heat Resistant strains isolated from the Viking Spacecraft.</title>
        <authorList>
            <person name="Seuylemezian A."/>
            <person name="Cooper K."/>
            <person name="Vaishampayan P."/>
        </authorList>
    </citation>
    <scope>NUCLEOTIDE SEQUENCE [LARGE SCALE GENOMIC DNA]</scope>
    <source>
        <strain evidence="3 4">V32-6</strain>
    </source>
</reference>
<proteinExistence type="predicted"/>
<keyword evidence="4" id="KW-1185">Reference proteome</keyword>
<dbReference type="GO" id="GO:0016757">
    <property type="term" value="F:glycosyltransferase activity"/>
    <property type="evidence" value="ECO:0007669"/>
    <property type="project" value="InterPro"/>
</dbReference>
<dbReference type="Pfam" id="PF13439">
    <property type="entry name" value="Glyco_transf_4"/>
    <property type="match status" value="1"/>
</dbReference>
<dbReference type="PANTHER" id="PTHR12526">
    <property type="entry name" value="GLYCOSYLTRANSFERASE"/>
    <property type="match status" value="1"/>
</dbReference>
<sequence>MKKKVEVLFVLDRMVMGGVEILLLDILNSLDPQKYNVTVLTLFDGGELVHELPKTVRRVFLFDKQYKGIYRVLRFISPRLLYNYLIREEYDVEISFKTGMPEKIVAASPNLYSKKIAWIHGDMEYQNFGLESHVTTKKQTECYNKFDSIITVSEKCKKAFYKVTRTDTKVEKIYNAIIPEKIVSKLNEEIEITMDKNTINLITVARLHKDKGIDRLIKAFLKGYQRNHKLRLYIIGHGPEEFKLKKLAQELRIDHAVYFLGKKLNPFIYLREASIYVHPAICEPFGIVLLEALYMGLPIVSTKCGGPEEILENGKYGLLVENSQDGLDEALVKIAEDYDQLDRFKNVSKVRANDFVMNNMMQKVIELIDK</sequence>
<comment type="caution">
    <text evidence="3">The sequence shown here is derived from an EMBL/GenBank/DDBJ whole genome shotgun (WGS) entry which is preliminary data.</text>
</comment>
<dbReference type="CDD" id="cd03811">
    <property type="entry name" value="GT4_GT28_WabH-like"/>
    <property type="match status" value="1"/>
</dbReference>
<dbReference type="InterPro" id="IPR028098">
    <property type="entry name" value="Glyco_trans_4-like_N"/>
</dbReference>
<dbReference type="SUPFAM" id="SSF53756">
    <property type="entry name" value="UDP-Glycosyltransferase/glycogen phosphorylase"/>
    <property type="match status" value="1"/>
</dbReference>
<dbReference type="Pfam" id="PF00534">
    <property type="entry name" value="Glycos_transf_1"/>
    <property type="match status" value="1"/>
</dbReference>
<feature type="domain" description="Glycosyltransferase subfamily 4-like N-terminal" evidence="2">
    <location>
        <begin position="16"/>
        <end position="180"/>
    </location>
</feature>
<feature type="domain" description="Glycosyl transferase family 1" evidence="1">
    <location>
        <begin position="195"/>
        <end position="346"/>
    </location>
</feature>